<protein>
    <submittedName>
        <fullName evidence="1">Uncharacterized protein</fullName>
    </submittedName>
</protein>
<keyword evidence="2" id="KW-1185">Reference proteome</keyword>
<accession>A0AAD8EFK2</accession>
<reference evidence="1" key="2">
    <citation type="submission" date="2023-05" db="EMBL/GenBank/DDBJ databases">
        <authorList>
            <person name="Fouks B."/>
        </authorList>
    </citation>
    <scope>NUCLEOTIDE SEQUENCE</scope>
    <source>
        <strain evidence="1">Stay&amp;Tobe</strain>
        <tissue evidence="1">Testes</tissue>
    </source>
</reference>
<reference evidence="1" key="1">
    <citation type="journal article" date="2023" name="IScience">
        <title>Live-bearing cockroach genome reveals convergent evolutionary mechanisms linked to viviparity in insects and beyond.</title>
        <authorList>
            <person name="Fouks B."/>
            <person name="Harrison M.C."/>
            <person name="Mikhailova A.A."/>
            <person name="Marchal E."/>
            <person name="English S."/>
            <person name="Carruthers M."/>
            <person name="Jennings E.C."/>
            <person name="Chiamaka E.L."/>
            <person name="Frigard R.A."/>
            <person name="Pippel M."/>
            <person name="Attardo G.M."/>
            <person name="Benoit J.B."/>
            <person name="Bornberg-Bauer E."/>
            <person name="Tobe S.S."/>
        </authorList>
    </citation>
    <scope>NUCLEOTIDE SEQUENCE</scope>
    <source>
        <strain evidence="1">Stay&amp;Tobe</strain>
    </source>
</reference>
<name>A0AAD8EFK2_DIPPU</name>
<sequence length="164" mass="19296">FREKHKIYEPLEKDMILSETVESLFESSRLLILFFKIYYEMVIMIHQLTMKYEYALDSRTDESEKPSSMHNGQLCTCFSIYLSYKTIPKLSTAYEFSLDQRSLLAYCIATVYQSVKGIGVSISKEMRDAFIKNSRNVSISIHKMNRPTLFIKKSFIIKKYYLEG</sequence>
<evidence type="ECO:0000313" key="1">
    <source>
        <dbReference type="EMBL" id="KAJ9587999.1"/>
    </source>
</evidence>
<dbReference type="Proteomes" id="UP001233999">
    <property type="component" value="Unassembled WGS sequence"/>
</dbReference>
<gene>
    <name evidence="1" type="ORF">L9F63_028191</name>
</gene>
<organism evidence="1 2">
    <name type="scientific">Diploptera punctata</name>
    <name type="common">Pacific beetle cockroach</name>
    <dbReference type="NCBI Taxonomy" id="6984"/>
    <lineage>
        <taxon>Eukaryota</taxon>
        <taxon>Metazoa</taxon>
        <taxon>Ecdysozoa</taxon>
        <taxon>Arthropoda</taxon>
        <taxon>Hexapoda</taxon>
        <taxon>Insecta</taxon>
        <taxon>Pterygota</taxon>
        <taxon>Neoptera</taxon>
        <taxon>Polyneoptera</taxon>
        <taxon>Dictyoptera</taxon>
        <taxon>Blattodea</taxon>
        <taxon>Blaberoidea</taxon>
        <taxon>Blaberidae</taxon>
        <taxon>Diplopterinae</taxon>
        <taxon>Diploptera</taxon>
    </lineage>
</organism>
<feature type="non-terminal residue" evidence="1">
    <location>
        <position position="1"/>
    </location>
</feature>
<dbReference type="EMBL" id="JASPKZ010005983">
    <property type="protein sequence ID" value="KAJ9587999.1"/>
    <property type="molecule type" value="Genomic_DNA"/>
</dbReference>
<dbReference type="AlphaFoldDB" id="A0AAD8EFK2"/>
<evidence type="ECO:0000313" key="2">
    <source>
        <dbReference type="Proteomes" id="UP001233999"/>
    </source>
</evidence>
<feature type="non-terminal residue" evidence="1">
    <location>
        <position position="164"/>
    </location>
</feature>
<comment type="caution">
    <text evidence="1">The sequence shown here is derived from an EMBL/GenBank/DDBJ whole genome shotgun (WGS) entry which is preliminary data.</text>
</comment>
<proteinExistence type="predicted"/>